<evidence type="ECO:0000256" key="7">
    <source>
        <dbReference type="ARBA" id="ARBA00022842"/>
    </source>
</evidence>
<keyword evidence="3" id="KW-0540">Nuclease</keyword>
<sequence length="282" mass="30759">MSGFEVGAPGRLRIMTVNLLAPEHARWDRRRPVLRAGIARWRPDVIALQEVAVGEVAELLGESYHVVHHSQRSSDGVGAAFASRWPVTSVREIDLRVTDRVDLPWSAAVIGEIEMPSPIGPVVFVHHKPAWQAGYAAERESQAVACARGVEEQVAGRAVHVVLAGDFDDEPDSASVRFWTGKQSLHGISVAYRDAWAAAHPTDPGHTFTPVNPLVRSGEMSLESGRRIDYVMVRCGVHGPTLDVADCRLAFAEPVDDIWASDHFGVVADLTVPEHPPGAWRS</sequence>
<dbReference type="PANTHER" id="PTHR15822">
    <property type="entry name" value="TRAF AND TNF RECEPTOR-ASSOCIATED PROTEIN"/>
    <property type="match status" value="1"/>
</dbReference>
<evidence type="ECO:0000259" key="9">
    <source>
        <dbReference type="Pfam" id="PF03372"/>
    </source>
</evidence>
<dbReference type="RefSeq" id="WP_189334895.1">
    <property type="nucleotide sequence ID" value="NZ_AP023356.1"/>
</dbReference>
<evidence type="ECO:0000256" key="5">
    <source>
        <dbReference type="ARBA" id="ARBA00022763"/>
    </source>
</evidence>
<dbReference type="SUPFAM" id="SSF56219">
    <property type="entry name" value="DNase I-like"/>
    <property type="match status" value="1"/>
</dbReference>
<dbReference type="InterPro" id="IPR036691">
    <property type="entry name" value="Endo/exonu/phosph_ase_sf"/>
</dbReference>
<dbReference type="Proteomes" id="UP000676967">
    <property type="component" value="Chromosome"/>
</dbReference>
<proteinExistence type="predicted"/>
<dbReference type="InterPro" id="IPR005135">
    <property type="entry name" value="Endo/exonuclease/phosphatase"/>
</dbReference>
<feature type="domain" description="Endonuclease/exonuclease/phosphatase" evidence="9">
    <location>
        <begin position="15"/>
        <end position="263"/>
    </location>
</feature>
<gene>
    <name evidence="10" type="ORF">Aiant_79740</name>
</gene>
<evidence type="ECO:0000256" key="6">
    <source>
        <dbReference type="ARBA" id="ARBA00022801"/>
    </source>
</evidence>
<keyword evidence="6" id="KW-0378">Hydrolase</keyword>
<name>A0ABM7M6U3_9ACTN</name>
<keyword evidence="7" id="KW-0460">Magnesium</keyword>
<evidence type="ECO:0000313" key="11">
    <source>
        <dbReference type="Proteomes" id="UP000676967"/>
    </source>
</evidence>
<protein>
    <recommendedName>
        <fullName evidence="9">Endonuclease/exonuclease/phosphatase domain-containing protein</fullName>
    </recommendedName>
</protein>
<evidence type="ECO:0000313" key="10">
    <source>
        <dbReference type="EMBL" id="BCJ47317.1"/>
    </source>
</evidence>
<comment type="cofactor">
    <cofactor evidence="1">
        <name>Mn(2+)</name>
        <dbReference type="ChEBI" id="CHEBI:29035"/>
    </cofactor>
</comment>
<evidence type="ECO:0000256" key="8">
    <source>
        <dbReference type="ARBA" id="ARBA00023204"/>
    </source>
</evidence>
<reference evidence="10 11" key="1">
    <citation type="submission" date="2020-08" db="EMBL/GenBank/DDBJ databases">
        <title>Whole genome shotgun sequence of Actinoplanes ianthinogenes NBRC 13996.</title>
        <authorList>
            <person name="Komaki H."/>
            <person name="Tamura T."/>
        </authorList>
    </citation>
    <scope>NUCLEOTIDE SEQUENCE [LARGE SCALE GENOMIC DNA]</scope>
    <source>
        <strain evidence="10 11">NBRC 13996</strain>
    </source>
</reference>
<keyword evidence="5" id="KW-0227">DNA damage</keyword>
<dbReference type="Gene3D" id="3.60.10.10">
    <property type="entry name" value="Endonuclease/exonuclease/phosphatase"/>
    <property type="match status" value="1"/>
</dbReference>
<keyword evidence="4" id="KW-0479">Metal-binding</keyword>
<dbReference type="InterPro" id="IPR051547">
    <property type="entry name" value="TDP2-like"/>
</dbReference>
<organism evidence="10 11">
    <name type="scientific">Actinoplanes ianthinogenes</name>
    <dbReference type="NCBI Taxonomy" id="122358"/>
    <lineage>
        <taxon>Bacteria</taxon>
        <taxon>Bacillati</taxon>
        <taxon>Actinomycetota</taxon>
        <taxon>Actinomycetes</taxon>
        <taxon>Micromonosporales</taxon>
        <taxon>Micromonosporaceae</taxon>
        <taxon>Actinoplanes</taxon>
    </lineage>
</organism>
<keyword evidence="8" id="KW-0234">DNA repair</keyword>
<dbReference type="EMBL" id="AP023356">
    <property type="protein sequence ID" value="BCJ47317.1"/>
    <property type="molecule type" value="Genomic_DNA"/>
</dbReference>
<dbReference type="Pfam" id="PF03372">
    <property type="entry name" value="Exo_endo_phos"/>
    <property type="match status" value="1"/>
</dbReference>
<evidence type="ECO:0000256" key="1">
    <source>
        <dbReference type="ARBA" id="ARBA00001936"/>
    </source>
</evidence>
<evidence type="ECO:0000256" key="3">
    <source>
        <dbReference type="ARBA" id="ARBA00022722"/>
    </source>
</evidence>
<dbReference type="PANTHER" id="PTHR15822:SF4">
    <property type="entry name" value="TYROSYL-DNA PHOSPHODIESTERASE 2"/>
    <property type="match status" value="1"/>
</dbReference>
<evidence type="ECO:0000256" key="4">
    <source>
        <dbReference type="ARBA" id="ARBA00022723"/>
    </source>
</evidence>
<keyword evidence="11" id="KW-1185">Reference proteome</keyword>
<evidence type="ECO:0000256" key="2">
    <source>
        <dbReference type="ARBA" id="ARBA00001946"/>
    </source>
</evidence>
<comment type="cofactor">
    <cofactor evidence="2">
        <name>Mg(2+)</name>
        <dbReference type="ChEBI" id="CHEBI:18420"/>
    </cofactor>
</comment>
<accession>A0ABM7M6U3</accession>